<reference evidence="3" key="2">
    <citation type="submission" date="2023-05" db="EMBL/GenBank/DDBJ databases">
        <authorList>
            <consortium name="Lawrence Berkeley National Laboratory"/>
            <person name="Steindorff A."/>
            <person name="Hensen N."/>
            <person name="Bonometti L."/>
            <person name="Westerberg I."/>
            <person name="Brannstrom I.O."/>
            <person name="Guillou S."/>
            <person name="Cros-Aarteil S."/>
            <person name="Calhoun S."/>
            <person name="Haridas S."/>
            <person name="Kuo A."/>
            <person name="Mondo S."/>
            <person name="Pangilinan J."/>
            <person name="Riley R."/>
            <person name="Labutti K."/>
            <person name="Andreopoulos B."/>
            <person name="Lipzen A."/>
            <person name="Chen C."/>
            <person name="Yanf M."/>
            <person name="Daum C."/>
            <person name="Ng V."/>
            <person name="Clum A."/>
            <person name="Ohm R."/>
            <person name="Martin F."/>
            <person name="Silar P."/>
            <person name="Natvig D."/>
            <person name="Lalanne C."/>
            <person name="Gautier V."/>
            <person name="Ament-Velasquez S.L."/>
            <person name="Kruys A."/>
            <person name="Hutchinson M.I."/>
            <person name="Powell A.J."/>
            <person name="Barry K."/>
            <person name="Miller A.N."/>
            <person name="Grigoriev I.V."/>
            <person name="Debuchy R."/>
            <person name="Gladieux P."/>
            <person name="Thoren M.H."/>
            <person name="Johannesson H."/>
        </authorList>
    </citation>
    <scope>NUCLEOTIDE SEQUENCE</scope>
    <source>
        <strain evidence="3">CBS 990.96</strain>
    </source>
</reference>
<accession>A0AAN6YM51</accession>
<keyword evidence="2" id="KW-0472">Membrane</keyword>
<organism evidence="3 4">
    <name type="scientific">Podospora fimiseda</name>
    <dbReference type="NCBI Taxonomy" id="252190"/>
    <lineage>
        <taxon>Eukaryota</taxon>
        <taxon>Fungi</taxon>
        <taxon>Dikarya</taxon>
        <taxon>Ascomycota</taxon>
        <taxon>Pezizomycotina</taxon>
        <taxon>Sordariomycetes</taxon>
        <taxon>Sordariomycetidae</taxon>
        <taxon>Sordariales</taxon>
        <taxon>Podosporaceae</taxon>
        <taxon>Podospora</taxon>
    </lineage>
</organism>
<evidence type="ECO:0000256" key="2">
    <source>
        <dbReference type="SAM" id="Phobius"/>
    </source>
</evidence>
<dbReference type="AlphaFoldDB" id="A0AAN6YM51"/>
<sequence>MAALLARKRRILEGYRPTEAVVYMFGPCVVCLCMCLPFCLFSKQSGVVDVIRRYHEKERDRQMKDFSLFFFSSFFLIPYAQQGQEAVGVCVCVGLGIGDVSVSATKSAATGYMHDEKDVDSPEREGDLCRRGK</sequence>
<dbReference type="Proteomes" id="UP001301958">
    <property type="component" value="Unassembled WGS sequence"/>
</dbReference>
<reference evidence="3" key="1">
    <citation type="journal article" date="2023" name="Mol. Phylogenet. Evol.">
        <title>Genome-scale phylogeny and comparative genomics of the fungal order Sordariales.</title>
        <authorList>
            <person name="Hensen N."/>
            <person name="Bonometti L."/>
            <person name="Westerberg I."/>
            <person name="Brannstrom I.O."/>
            <person name="Guillou S."/>
            <person name="Cros-Aarteil S."/>
            <person name="Calhoun S."/>
            <person name="Haridas S."/>
            <person name="Kuo A."/>
            <person name="Mondo S."/>
            <person name="Pangilinan J."/>
            <person name="Riley R."/>
            <person name="LaButti K."/>
            <person name="Andreopoulos B."/>
            <person name="Lipzen A."/>
            <person name="Chen C."/>
            <person name="Yan M."/>
            <person name="Daum C."/>
            <person name="Ng V."/>
            <person name="Clum A."/>
            <person name="Steindorff A."/>
            <person name="Ohm R.A."/>
            <person name="Martin F."/>
            <person name="Silar P."/>
            <person name="Natvig D.O."/>
            <person name="Lalanne C."/>
            <person name="Gautier V."/>
            <person name="Ament-Velasquez S.L."/>
            <person name="Kruys A."/>
            <person name="Hutchinson M.I."/>
            <person name="Powell A.J."/>
            <person name="Barry K."/>
            <person name="Miller A.N."/>
            <person name="Grigoriev I.V."/>
            <person name="Debuchy R."/>
            <person name="Gladieux P."/>
            <person name="Hiltunen Thoren M."/>
            <person name="Johannesson H."/>
        </authorList>
    </citation>
    <scope>NUCLEOTIDE SEQUENCE</scope>
    <source>
        <strain evidence="3">CBS 990.96</strain>
    </source>
</reference>
<evidence type="ECO:0000313" key="3">
    <source>
        <dbReference type="EMBL" id="KAK4221276.1"/>
    </source>
</evidence>
<evidence type="ECO:0000313" key="4">
    <source>
        <dbReference type="Proteomes" id="UP001301958"/>
    </source>
</evidence>
<evidence type="ECO:0000256" key="1">
    <source>
        <dbReference type="SAM" id="MobiDB-lite"/>
    </source>
</evidence>
<keyword evidence="2" id="KW-0812">Transmembrane</keyword>
<protein>
    <submittedName>
        <fullName evidence="3">Uncharacterized protein</fullName>
    </submittedName>
</protein>
<feature type="transmembrane region" description="Helical" evidence="2">
    <location>
        <begin position="20"/>
        <end position="42"/>
    </location>
</feature>
<dbReference type="EMBL" id="MU865565">
    <property type="protein sequence ID" value="KAK4221276.1"/>
    <property type="molecule type" value="Genomic_DNA"/>
</dbReference>
<proteinExistence type="predicted"/>
<comment type="caution">
    <text evidence="3">The sequence shown here is derived from an EMBL/GenBank/DDBJ whole genome shotgun (WGS) entry which is preliminary data.</text>
</comment>
<keyword evidence="2" id="KW-1133">Transmembrane helix</keyword>
<gene>
    <name evidence="3" type="ORF">QBC38DRAFT_449311</name>
</gene>
<feature type="region of interest" description="Disordered" evidence="1">
    <location>
        <begin position="113"/>
        <end position="133"/>
    </location>
</feature>
<name>A0AAN6YM51_9PEZI</name>
<keyword evidence="4" id="KW-1185">Reference proteome</keyword>